<dbReference type="Gene3D" id="3.40.50.300">
    <property type="entry name" value="P-loop containing nucleotide triphosphate hydrolases"/>
    <property type="match status" value="1"/>
</dbReference>
<dbReference type="InterPro" id="IPR011646">
    <property type="entry name" value="KAP_P-loop"/>
</dbReference>
<reference evidence="2 3" key="1">
    <citation type="submission" date="2015-01" db="EMBL/GenBank/DDBJ databases">
        <title>Lifestyle Evolution in Cyanobacterial Symbionts of Sponges.</title>
        <authorList>
            <person name="Burgsdorf I."/>
            <person name="Slaby B.M."/>
            <person name="Handley K.M."/>
            <person name="Haber M."/>
            <person name="Blom J."/>
            <person name="Marshall C.W."/>
            <person name="Gilbert J.A."/>
            <person name="Hentschel U."/>
            <person name="Steindler L."/>
        </authorList>
    </citation>
    <scope>NUCLEOTIDE SEQUENCE [LARGE SCALE GENOMIC DNA]</scope>
    <source>
        <strain evidence="2">142</strain>
    </source>
</reference>
<dbReference type="Pfam" id="PF07693">
    <property type="entry name" value="KAP_NTPase"/>
    <property type="match status" value="1"/>
</dbReference>
<feature type="domain" description="KAP NTPase" evidence="1">
    <location>
        <begin position="20"/>
        <end position="360"/>
    </location>
</feature>
<accession>A0A6N3XB36</accession>
<dbReference type="PANTHER" id="PTHR22674:SF6">
    <property type="entry name" value="NTPASE KAP FAMILY P-LOOP DOMAIN-CONTAINING PROTEIN 1"/>
    <property type="match status" value="1"/>
</dbReference>
<proteinExistence type="predicted"/>
<dbReference type="AlphaFoldDB" id="A0A6N3XB36"/>
<dbReference type="PANTHER" id="PTHR22674">
    <property type="entry name" value="NTPASE, KAP FAMILY P-LOOP DOMAIN-CONTAINING 1"/>
    <property type="match status" value="1"/>
</dbReference>
<dbReference type="EMBL" id="JXUO01000170">
    <property type="protein sequence ID" value="KKZ14318.1"/>
    <property type="molecule type" value="Genomic_DNA"/>
</dbReference>
<protein>
    <recommendedName>
        <fullName evidence="1">KAP NTPase domain-containing protein</fullName>
    </recommendedName>
</protein>
<organism evidence="2 3">
    <name type="scientific">Candidatus Synechococcus spongiarum 142</name>
    <dbReference type="NCBI Taxonomy" id="1608213"/>
    <lineage>
        <taxon>Bacteria</taxon>
        <taxon>Bacillati</taxon>
        <taxon>Cyanobacteriota</taxon>
        <taxon>Cyanophyceae</taxon>
        <taxon>Synechococcales</taxon>
        <taxon>Synechococcaceae</taxon>
        <taxon>Synechococcus</taxon>
    </lineage>
</organism>
<dbReference type="SUPFAM" id="SSF52540">
    <property type="entry name" value="P-loop containing nucleoside triphosphate hydrolases"/>
    <property type="match status" value="1"/>
</dbReference>
<comment type="caution">
    <text evidence="2">The sequence shown here is derived from an EMBL/GenBank/DDBJ whole genome shotgun (WGS) entry which is preliminary data.</text>
</comment>
<sequence>MNPFNDKPIKRPEEDKFDFSRFAEALAQSIIKNENPEGTVIAIRGPWGSGKSSVVNLVRYYLEKEMEKEMEMEKRRESDQTQKGFEFPRTAPNWLKSLAPKARSKQDSGNTSNSSNVSLKILDFKCWWFKGEEALTLEFFHQLYSALDQSSLEEAKEAMSQLGSIILSGSAPLVGTIVNSMAPGVGEAVSNGMNGLSKLIKQEGTVENLYKKISQGLENQDKRYLMIIDDIDRLSPDEALLIFRLVKSVGQLPKITYLLAYDREVAEKIVSERYPSEGAHYLEKIVQAGFDIPYPLRSDLIGAFKKSVEELWKEPKNSIYWKEYQDLESRHFRNLFDNVVEPQIQSPRDIIRIMNTLKVTWPAVANEVDPADFLALETLRVKQPKLYAILKAYKQQLTGIYMGPSNENNNSRASRYEDIFVRDLQDEKRADMKKALRCLFPPLDSVWNTSILPVDREECQRQRRACSPEHFDTYFRFSLSQETINLAEVQAVIKNSGNKARVENVLLQAIQNQTGNGRRAYASVLLDELKVHAKSIPIENAKSFLSALFSVYDRIDTDIDQSGDSMRIYFLLKNLLLNCTNLDKRLAIIVDVIQYASLYLTIFITLRIYREYHPLLGEFPEPEENCLIAKSDMDYLHRISAEKVKTAIENDELLCSREPLNILDNWNLLARSDKSEEAKSWCMGKLSDDNAVEIFAKGLMLERRESTAIDSEYITYLINMNILRRFFDIQQLKQRVEQLLNVSEPTSKRHVILKRFLDAFNECRDIDQ</sequence>
<gene>
    <name evidence="2" type="ORF">TH68_05220</name>
</gene>
<dbReference type="InterPro" id="IPR052754">
    <property type="entry name" value="NTPase_KAP_P-loop"/>
</dbReference>
<dbReference type="InterPro" id="IPR027417">
    <property type="entry name" value="P-loop_NTPase"/>
</dbReference>
<evidence type="ECO:0000259" key="1">
    <source>
        <dbReference type="Pfam" id="PF07693"/>
    </source>
</evidence>
<evidence type="ECO:0000313" key="3">
    <source>
        <dbReference type="Proteomes" id="UP000035054"/>
    </source>
</evidence>
<evidence type="ECO:0000313" key="2">
    <source>
        <dbReference type="EMBL" id="KKZ14318.1"/>
    </source>
</evidence>
<name>A0A6N3XB36_9SYNE</name>
<dbReference type="Proteomes" id="UP000035054">
    <property type="component" value="Unassembled WGS sequence"/>
</dbReference>